<comment type="caution">
    <text evidence="1">The sequence shown here is derived from an EMBL/GenBank/DDBJ whole genome shotgun (WGS) entry which is preliminary data.</text>
</comment>
<dbReference type="PANTHER" id="PTHR38115:SF1">
    <property type="entry name" value="LIPOCALIN-LIKE DOMAIN-CONTAINING PROTEIN"/>
    <property type="match status" value="1"/>
</dbReference>
<evidence type="ECO:0000313" key="2">
    <source>
        <dbReference type="Proteomes" id="UP000653565"/>
    </source>
</evidence>
<accession>A0A8H4HFR6</accession>
<dbReference type="Proteomes" id="UP000653565">
    <property type="component" value="Unassembled WGS sequence"/>
</dbReference>
<dbReference type="InterPro" id="IPR053037">
    <property type="entry name" value="Pericyclase_pydY-like"/>
</dbReference>
<dbReference type="PANTHER" id="PTHR38115">
    <property type="entry name" value="LIPOCALIN-LIKE DOMAIN-CONTAINING PROTEIN"/>
    <property type="match status" value="1"/>
</dbReference>
<evidence type="ECO:0008006" key="3">
    <source>
        <dbReference type="Google" id="ProtNLM"/>
    </source>
</evidence>
<protein>
    <recommendedName>
        <fullName evidence="3">LCCL domain-containing protein</fullName>
    </recommendedName>
</protein>
<reference evidence="1" key="2">
    <citation type="submission" date="2020-04" db="EMBL/GenBank/DDBJ databases">
        <authorList>
            <person name="Santos R.A.C."/>
            <person name="Steenwyk J.L."/>
            <person name="Rivero-Menendez O."/>
            <person name="Mead M.E."/>
            <person name="Silva L.P."/>
            <person name="Bastos R.W."/>
            <person name="Alastruey-Izquierdo A."/>
            <person name="Goldman G.H."/>
            <person name="Rokas A."/>
        </authorList>
    </citation>
    <scope>NUCLEOTIDE SEQUENCE</scope>
    <source>
        <strain evidence="1">CNM-CM6805</strain>
    </source>
</reference>
<evidence type="ECO:0000313" key="1">
    <source>
        <dbReference type="EMBL" id="KAF4243141.1"/>
    </source>
</evidence>
<name>A0A8H4HFR6_9EURO</name>
<dbReference type="AlphaFoldDB" id="A0A8H4HFR6"/>
<keyword evidence="2" id="KW-1185">Reference proteome</keyword>
<dbReference type="EMBL" id="JAAAPX010000013">
    <property type="protein sequence ID" value="KAF4243141.1"/>
    <property type="molecule type" value="Genomic_DNA"/>
</dbReference>
<organism evidence="1 2">
    <name type="scientific">Aspergillus fumigatiaffinis</name>
    <dbReference type="NCBI Taxonomy" id="340414"/>
    <lineage>
        <taxon>Eukaryota</taxon>
        <taxon>Fungi</taxon>
        <taxon>Dikarya</taxon>
        <taxon>Ascomycota</taxon>
        <taxon>Pezizomycotina</taxon>
        <taxon>Eurotiomycetes</taxon>
        <taxon>Eurotiomycetidae</taxon>
        <taxon>Eurotiales</taxon>
        <taxon>Aspergillaceae</taxon>
        <taxon>Aspergillus</taxon>
        <taxon>Aspergillus subgen. Fumigati</taxon>
    </lineage>
</organism>
<gene>
    <name evidence="1" type="ORF">CNMCM6805_001743</name>
</gene>
<proteinExistence type="predicted"/>
<reference evidence="1" key="1">
    <citation type="journal article" date="2020" name="bioRxiv">
        <title>Genomic and phenotypic heterogeneity of clinical isolates of the human pathogens Aspergillus fumigatus, Aspergillus lentulus and Aspergillus fumigatiaffinis.</title>
        <authorList>
            <person name="dos Santos R.A.C."/>
            <person name="Steenwyk J.L."/>
            <person name="Rivero-Menendez O."/>
            <person name="Mead M.E."/>
            <person name="Silva L.P."/>
            <person name="Bastos R.W."/>
            <person name="Alastruey-Izquierdo A."/>
            <person name="Goldman G.H."/>
            <person name="Rokas A."/>
        </authorList>
    </citation>
    <scope>NUCLEOTIDE SEQUENCE</scope>
    <source>
        <strain evidence="1">CNM-CM6805</strain>
    </source>
</reference>
<sequence length="192" mass="21662">MAAPAHKTTKDLNGTWIQNKKLSGSADLGLQIQGIGYFIRNIIRMAPITIEVRQYEAPAESSANLTCAVTNIDIEQSAPGVSTSKEHHCLDGLSRGHSDWLFGSVMNQTRWISLEDIEDKFLRSGWLPEGGNNLIYSNAASKANGWTAAQIWGFQEINGERRHCRNIVIQKGERRAEFRFVYDWRERIDLEA</sequence>